<dbReference type="PROSITE" id="PS00086">
    <property type="entry name" value="CYTOCHROME_P450"/>
    <property type="match status" value="1"/>
</dbReference>
<dbReference type="GO" id="GO:0016705">
    <property type="term" value="F:oxidoreductase activity, acting on paired donors, with incorporation or reduction of molecular oxygen"/>
    <property type="evidence" value="ECO:0007669"/>
    <property type="project" value="InterPro"/>
</dbReference>
<protein>
    <submittedName>
        <fullName evidence="10">Uncharacterized protein</fullName>
    </submittedName>
</protein>
<dbReference type="Pfam" id="PF00067">
    <property type="entry name" value="p450"/>
    <property type="match status" value="1"/>
</dbReference>
<evidence type="ECO:0000313" key="10">
    <source>
        <dbReference type="EMBL" id="PHH80736.1"/>
    </source>
</evidence>
<dbReference type="InterPro" id="IPR001128">
    <property type="entry name" value="Cyt_P450"/>
</dbReference>
<accession>A0A2C5ZL43</accession>
<evidence type="ECO:0000256" key="9">
    <source>
        <dbReference type="RuleBase" id="RU000461"/>
    </source>
</evidence>
<dbReference type="AlphaFoldDB" id="A0A2C5ZL43"/>
<dbReference type="STRING" id="2004952.A0A2C5ZL43"/>
<dbReference type="PRINTS" id="PR00463">
    <property type="entry name" value="EP450I"/>
</dbReference>
<dbReference type="SUPFAM" id="SSF48264">
    <property type="entry name" value="Cytochrome P450"/>
    <property type="match status" value="1"/>
</dbReference>
<dbReference type="EMBL" id="NJES01000010">
    <property type="protein sequence ID" value="PHH80736.1"/>
    <property type="molecule type" value="Genomic_DNA"/>
</dbReference>
<keyword evidence="5 9" id="KW-0560">Oxidoreductase</keyword>
<dbReference type="GO" id="GO:0005506">
    <property type="term" value="F:iron ion binding"/>
    <property type="evidence" value="ECO:0007669"/>
    <property type="project" value="InterPro"/>
</dbReference>
<keyword evidence="7 9" id="KW-0503">Monooxygenase</keyword>
<name>A0A2C5ZL43_9HYPO</name>
<keyword evidence="3 8" id="KW-0349">Heme</keyword>
<evidence type="ECO:0000313" key="11">
    <source>
        <dbReference type="Proteomes" id="UP000226431"/>
    </source>
</evidence>
<evidence type="ECO:0000256" key="4">
    <source>
        <dbReference type="ARBA" id="ARBA00022723"/>
    </source>
</evidence>
<sequence>MDSATSPSVGILNTTCLALGTHESNHELTTYRPILQVLAILLLGFMTAAYVGRRGKPSLPPGPRPLPLVGNLRDMPPKGALLHEHWLKHKELYGPVTSVTVLGQTVIVLHDRAAANYILETNSIKTANRACFSHASVAVGATKLFVMGNDDERQRKYRKLLQHEIGSATAMVKYHALLEDEADRLLVAMLQDPSRVFESIRTMANANIMGIAYGYQIERNKADPLLELFESVPTIVEESVSPFASPVDYLPWLQHLPNWFPGTGYRQKFKARAHSLLQSIDQPFLFTRQQMNQGINQPSVLSNLIARSGRPNGSNDFDLTPDQQDSIKWMFGSLHGAGSDTTSSAVASFIIAMMLFPDVQRKAQQEIDRVVGPHRLPNLEDRANLPYIQAVIKELGRWYTIVPMGFFHTVTEDLLYDGYLIPKGAHVLPAAWGMNHDASVYKDPDEFKPERFSQGEPEPRSSVFGYGRRVCPGQKMGEASLFCAVSKILAVFNISKSLGHDGQPLDVKPEMELGFISRPKPVPCVIEPRSEKHELLVRGLRT</sequence>
<comment type="cofactor">
    <cofactor evidence="1 8">
        <name>heme</name>
        <dbReference type="ChEBI" id="CHEBI:30413"/>
    </cofactor>
</comment>
<dbReference type="InterPro" id="IPR002401">
    <property type="entry name" value="Cyt_P450_E_grp-I"/>
</dbReference>
<dbReference type="Proteomes" id="UP000226431">
    <property type="component" value="Unassembled WGS sequence"/>
</dbReference>
<keyword evidence="11" id="KW-1185">Reference proteome</keyword>
<comment type="caution">
    <text evidence="10">The sequence shown here is derived from an EMBL/GenBank/DDBJ whole genome shotgun (WGS) entry which is preliminary data.</text>
</comment>
<dbReference type="OrthoDB" id="2789670at2759"/>
<dbReference type="CDD" id="cd11065">
    <property type="entry name" value="CYP64-like"/>
    <property type="match status" value="1"/>
</dbReference>
<dbReference type="InterPro" id="IPR050364">
    <property type="entry name" value="Cytochrome_P450_fung"/>
</dbReference>
<evidence type="ECO:0000256" key="8">
    <source>
        <dbReference type="PIRSR" id="PIRSR602401-1"/>
    </source>
</evidence>
<reference evidence="10 11" key="1">
    <citation type="submission" date="2017-06" db="EMBL/GenBank/DDBJ databases">
        <title>Ant-infecting Ophiocordyceps genomes reveal a high diversity of potential behavioral manipulation genes and a possible major role for enterotoxins.</title>
        <authorList>
            <person name="De Bekker C."/>
            <person name="Evans H.C."/>
            <person name="Brachmann A."/>
            <person name="Hughes D.P."/>
        </authorList>
    </citation>
    <scope>NUCLEOTIDE SEQUENCE [LARGE SCALE GENOMIC DNA]</scope>
    <source>
        <strain evidence="10 11">Map16</strain>
    </source>
</reference>
<evidence type="ECO:0000256" key="3">
    <source>
        <dbReference type="ARBA" id="ARBA00022617"/>
    </source>
</evidence>
<gene>
    <name evidence="10" type="ORF">CDD80_84</name>
</gene>
<keyword evidence="4 8" id="KW-0479">Metal-binding</keyword>
<keyword evidence="6 8" id="KW-0408">Iron</keyword>
<organism evidence="10 11">
    <name type="scientific">Ophiocordyceps camponoti-rufipedis</name>
    <dbReference type="NCBI Taxonomy" id="2004952"/>
    <lineage>
        <taxon>Eukaryota</taxon>
        <taxon>Fungi</taxon>
        <taxon>Dikarya</taxon>
        <taxon>Ascomycota</taxon>
        <taxon>Pezizomycotina</taxon>
        <taxon>Sordariomycetes</taxon>
        <taxon>Hypocreomycetidae</taxon>
        <taxon>Hypocreales</taxon>
        <taxon>Ophiocordycipitaceae</taxon>
        <taxon>Ophiocordyceps</taxon>
    </lineage>
</organism>
<evidence type="ECO:0000256" key="2">
    <source>
        <dbReference type="ARBA" id="ARBA00010617"/>
    </source>
</evidence>
<dbReference type="PANTHER" id="PTHR46300:SF7">
    <property type="entry name" value="P450, PUTATIVE (EUROFUNG)-RELATED"/>
    <property type="match status" value="1"/>
</dbReference>
<dbReference type="GO" id="GO:0020037">
    <property type="term" value="F:heme binding"/>
    <property type="evidence" value="ECO:0007669"/>
    <property type="project" value="InterPro"/>
</dbReference>
<dbReference type="PANTHER" id="PTHR46300">
    <property type="entry name" value="P450, PUTATIVE (EUROFUNG)-RELATED-RELATED"/>
    <property type="match status" value="1"/>
</dbReference>
<dbReference type="InterPro" id="IPR017972">
    <property type="entry name" value="Cyt_P450_CS"/>
</dbReference>
<dbReference type="InterPro" id="IPR036396">
    <property type="entry name" value="Cyt_P450_sf"/>
</dbReference>
<proteinExistence type="inferred from homology"/>
<evidence type="ECO:0000256" key="5">
    <source>
        <dbReference type="ARBA" id="ARBA00023002"/>
    </source>
</evidence>
<dbReference type="PRINTS" id="PR00385">
    <property type="entry name" value="P450"/>
</dbReference>
<comment type="similarity">
    <text evidence="2 9">Belongs to the cytochrome P450 family.</text>
</comment>
<feature type="binding site" description="axial binding residue" evidence="8">
    <location>
        <position position="471"/>
    </location>
    <ligand>
        <name>heme</name>
        <dbReference type="ChEBI" id="CHEBI:30413"/>
    </ligand>
    <ligandPart>
        <name>Fe</name>
        <dbReference type="ChEBI" id="CHEBI:18248"/>
    </ligandPart>
</feature>
<evidence type="ECO:0000256" key="6">
    <source>
        <dbReference type="ARBA" id="ARBA00023004"/>
    </source>
</evidence>
<dbReference type="Gene3D" id="1.10.630.10">
    <property type="entry name" value="Cytochrome P450"/>
    <property type="match status" value="1"/>
</dbReference>
<evidence type="ECO:0000256" key="1">
    <source>
        <dbReference type="ARBA" id="ARBA00001971"/>
    </source>
</evidence>
<evidence type="ECO:0000256" key="7">
    <source>
        <dbReference type="ARBA" id="ARBA00023033"/>
    </source>
</evidence>
<dbReference type="GO" id="GO:0004497">
    <property type="term" value="F:monooxygenase activity"/>
    <property type="evidence" value="ECO:0007669"/>
    <property type="project" value="UniProtKB-KW"/>
</dbReference>